<dbReference type="InterPro" id="IPR001647">
    <property type="entry name" value="HTH_TetR"/>
</dbReference>
<name>A0A1H0TVQ3_9PSEU</name>
<evidence type="ECO:0000313" key="7">
    <source>
        <dbReference type="Proteomes" id="UP000199651"/>
    </source>
</evidence>
<dbReference type="Pfam" id="PF00440">
    <property type="entry name" value="TetR_N"/>
    <property type="match status" value="1"/>
</dbReference>
<evidence type="ECO:0000256" key="3">
    <source>
        <dbReference type="ARBA" id="ARBA00023163"/>
    </source>
</evidence>
<dbReference type="PANTHER" id="PTHR30055">
    <property type="entry name" value="HTH-TYPE TRANSCRIPTIONAL REGULATOR RUTR"/>
    <property type="match status" value="1"/>
</dbReference>
<dbReference type="GO" id="GO:0003700">
    <property type="term" value="F:DNA-binding transcription factor activity"/>
    <property type="evidence" value="ECO:0007669"/>
    <property type="project" value="TreeGrafter"/>
</dbReference>
<dbReference type="STRING" id="504798.SAMN05421871_110229"/>
<dbReference type="Pfam" id="PF16859">
    <property type="entry name" value="TetR_C_11"/>
    <property type="match status" value="1"/>
</dbReference>
<dbReference type="OrthoDB" id="9796019at2"/>
<evidence type="ECO:0000259" key="5">
    <source>
        <dbReference type="PROSITE" id="PS50977"/>
    </source>
</evidence>
<dbReference type="Proteomes" id="UP000199651">
    <property type="component" value="Unassembled WGS sequence"/>
</dbReference>
<dbReference type="Gene3D" id="1.10.357.10">
    <property type="entry name" value="Tetracycline Repressor, domain 2"/>
    <property type="match status" value="1"/>
</dbReference>
<dbReference type="PROSITE" id="PS01081">
    <property type="entry name" value="HTH_TETR_1"/>
    <property type="match status" value="1"/>
</dbReference>
<dbReference type="InterPro" id="IPR036271">
    <property type="entry name" value="Tet_transcr_reg_TetR-rel_C_sf"/>
</dbReference>
<proteinExistence type="predicted"/>
<dbReference type="SUPFAM" id="SSF46689">
    <property type="entry name" value="Homeodomain-like"/>
    <property type="match status" value="1"/>
</dbReference>
<protein>
    <submittedName>
        <fullName evidence="6">DNA-binding transcriptional regulator, AcrR family</fullName>
    </submittedName>
</protein>
<feature type="DNA-binding region" description="H-T-H motif" evidence="4">
    <location>
        <begin position="35"/>
        <end position="54"/>
    </location>
</feature>
<evidence type="ECO:0000256" key="4">
    <source>
        <dbReference type="PROSITE-ProRule" id="PRU00335"/>
    </source>
</evidence>
<reference evidence="7" key="1">
    <citation type="submission" date="2016-10" db="EMBL/GenBank/DDBJ databases">
        <authorList>
            <person name="Varghese N."/>
            <person name="Submissions S."/>
        </authorList>
    </citation>
    <scope>NUCLEOTIDE SEQUENCE [LARGE SCALE GENOMIC DNA]</scope>
    <source>
        <strain evidence="7">IBRC-M 10655</strain>
    </source>
</reference>
<dbReference type="SUPFAM" id="SSF48498">
    <property type="entry name" value="Tetracyclin repressor-like, C-terminal domain"/>
    <property type="match status" value="1"/>
</dbReference>
<evidence type="ECO:0000313" key="6">
    <source>
        <dbReference type="EMBL" id="SDP58137.1"/>
    </source>
</evidence>
<dbReference type="PANTHER" id="PTHR30055:SF148">
    <property type="entry name" value="TETR-FAMILY TRANSCRIPTIONAL REGULATOR"/>
    <property type="match status" value="1"/>
</dbReference>
<keyword evidence="1" id="KW-0805">Transcription regulation</keyword>
<dbReference type="InterPro" id="IPR009057">
    <property type="entry name" value="Homeodomain-like_sf"/>
</dbReference>
<feature type="domain" description="HTH tetR-type" evidence="5">
    <location>
        <begin position="12"/>
        <end position="72"/>
    </location>
</feature>
<dbReference type="Gene3D" id="1.10.10.60">
    <property type="entry name" value="Homeodomain-like"/>
    <property type="match status" value="1"/>
</dbReference>
<keyword evidence="2 4" id="KW-0238">DNA-binding</keyword>
<evidence type="ECO:0000256" key="2">
    <source>
        <dbReference type="ARBA" id="ARBA00023125"/>
    </source>
</evidence>
<dbReference type="GO" id="GO:0000976">
    <property type="term" value="F:transcription cis-regulatory region binding"/>
    <property type="evidence" value="ECO:0007669"/>
    <property type="project" value="TreeGrafter"/>
</dbReference>
<dbReference type="RefSeq" id="WP_091381193.1">
    <property type="nucleotide sequence ID" value="NZ_FNDV01000010.1"/>
</dbReference>
<organism evidence="6 7">
    <name type="scientific">Actinokineospora alba</name>
    <dbReference type="NCBI Taxonomy" id="504798"/>
    <lineage>
        <taxon>Bacteria</taxon>
        <taxon>Bacillati</taxon>
        <taxon>Actinomycetota</taxon>
        <taxon>Actinomycetes</taxon>
        <taxon>Pseudonocardiales</taxon>
        <taxon>Pseudonocardiaceae</taxon>
        <taxon>Actinokineospora</taxon>
    </lineage>
</organism>
<dbReference type="EMBL" id="FNJB01000010">
    <property type="protein sequence ID" value="SDP58137.1"/>
    <property type="molecule type" value="Genomic_DNA"/>
</dbReference>
<dbReference type="InterPro" id="IPR011075">
    <property type="entry name" value="TetR_C"/>
</dbReference>
<accession>A0A1H0TVQ3</accession>
<sequence>MSESKRGRPRDMEVDRRVLDIAAAQLVERGYAGLSIDAVAEAAGVAKTTLYRRWPSKDHLAVAVTARMQEADPVADTGDIRVDLVNYLTHIVAAINRSRSLGLVAELAAAAARHDDIGELIHGVFTRRNALVLALIERAKQRGELRADTDAVVLFDQLAGALYYRVLFTGMPIDPAYAERLVTAALDGAVPTGEMS</sequence>
<dbReference type="InterPro" id="IPR050109">
    <property type="entry name" value="HTH-type_TetR-like_transc_reg"/>
</dbReference>
<dbReference type="InterPro" id="IPR023772">
    <property type="entry name" value="DNA-bd_HTH_TetR-type_CS"/>
</dbReference>
<dbReference type="AlphaFoldDB" id="A0A1H0TVQ3"/>
<keyword evidence="7" id="KW-1185">Reference proteome</keyword>
<dbReference type="PRINTS" id="PR00455">
    <property type="entry name" value="HTHTETR"/>
</dbReference>
<keyword evidence="3" id="KW-0804">Transcription</keyword>
<gene>
    <name evidence="6" type="ORF">SAMN05192558_110229</name>
</gene>
<dbReference type="PROSITE" id="PS50977">
    <property type="entry name" value="HTH_TETR_2"/>
    <property type="match status" value="1"/>
</dbReference>
<evidence type="ECO:0000256" key="1">
    <source>
        <dbReference type="ARBA" id="ARBA00023015"/>
    </source>
</evidence>